<comment type="caution">
    <text evidence="3">The sequence shown here is derived from an EMBL/GenBank/DDBJ whole genome shotgun (WGS) entry which is preliminary data.</text>
</comment>
<dbReference type="InterPro" id="IPR025419">
    <property type="entry name" value="DUF4142"/>
</dbReference>
<dbReference type="PANTHER" id="PTHR38593:SF1">
    <property type="entry name" value="BLR2558 PROTEIN"/>
    <property type="match status" value="1"/>
</dbReference>
<evidence type="ECO:0000259" key="2">
    <source>
        <dbReference type="Pfam" id="PF13628"/>
    </source>
</evidence>
<proteinExistence type="predicted"/>
<dbReference type="Proteomes" id="UP000441102">
    <property type="component" value="Unassembled WGS sequence"/>
</dbReference>
<accession>A0A6I0DJE3</accession>
<feature type="compositionally biased region" description="Polar residues" evidence="1">
    <location>
        <begin position="220"/>
        <end position="230"/>
    </location>
</feature>
<protein>
    <submittedName>
        <fullName evidence="3">DUF4142 domain-containing protein</fullName>
    </submittedName>
</protein>
<feature type="region of interest" description="Disordered" evidence="1">
    <location>
        <begin position="205"/>
        <end position="230"/>
    </location>
</feature>
<dbReference type="AlphaFoldDB" id="A0A6I0DJE3"/>
<feature type="domain" description="DUF4142" evidence="2">
    <location>
        <begin position="80"/>
        <end position="203"/>
    </location>
</feature>
<evidence type="ECO:0000313" key="3">
    <source>
        <dbReference type="EMBL" id="KAB2790874.1"/>
    </source>
</evidence>
<name>A0A6I0DJE3_BRUAN</name>
<evidence type="ECO:0000256" key="1">
    <source>
        <dbReference type="SAM" id="MobiDB-lite"/>
    </source>
</evidence>
<dbReference type="EMBL" id="WBWX01000016">
    <property type="protein sequence ID" value="KAB2790874.1"/>
    <property type="molecule type" value="Genomic_DNA"/>
</dbReference>
<dbReference type="PANTHER" id="PTHR38593">
    <property type="entry name" value="BLR2558 PROTEIN"/>
    <property type="match status" value="1"/>
</dbReference>
<gene>
    <name evidence="3" type="ORF">F9L06_24280</name>
</gene>
<evidence type="ECO:0000313" key="4">
    <source>
        <dbReference type="Proteomes" id="UP000441102"/>
    </source>
</evidence>
<dbReference type="Pfam" id="PF13628">
    <property type="entry name" value="DUF4142"/>
    <property type="match status" value="1"/>
</dbReference>
<sequence>MRSSFSISSWEPSWQLTKKRRSSPIFERFRRKTLLIRISVVFLLGTACLASAQAPNPGFVPPDTKLNQSGSPAPSQTNNTDKLFLQLALSGNSAELSLAEKAKKYARSDRMKSFVLRMKNDHGPMADKLKELASAVKLPPPAVQPAPTPVDSEAAYWQSQIIDHQKMVQLLSWEIGSGEYVELQSYAQQMLPVILQHLDQARQGQQEYLTKQGGVKRSDQNNQQMAPEPE</sequence>
<organism evidence="3 4">
    <name type="scientific">Brucella anthropi</name>
    <name type="common">Ochrobactrum anthropi</name>
    <dbReference type="NCBI Taxonomy" id="529"/>
    <lineage>
        <taxon>Bacteria</taxon>
        <taxon>Pseudomonadati</taxon>
        <taxon>Pseudomonadota</taxon>
        <taxon>Alphaproteobacteria</taxon>
        <taxon>Hyphomicrobiales</taxon>
        <taxon>Brucellaceae</taxon>
        <taxon>Brucella/Ochrobactrum group</taxon>
        <taxon>Brucella</taxon>
    </lineage>
</organism>
<reference evidence="3 4" key="1">
    <citation type="submission" date="2019-09" db="EMBL/GenBank/DDBJ databases">
        <title>Taxonomic organization of the family Brucellaceae based on a phylogenomic approach.</title>
        <authorList>
            <person name="Leclercq S."/>
            <person name="Cloeckaert A."/>
            <person name="Zygmunt M.S."/>
        </authorList>
    </citation>
    <scope>NUCLEOTIDE SEQUENCE [LARGE SCALE GENOMIC DNA]</scope>
    <source>
        <strain evidence="3 4">CCUG 34461</strain>
    </source>
</reference>